<feature type="binding site" evidence="8">
    <location>
        <position position="76"/>
    </location>
    <ligand>
        <name>Zn(2+)</name>
        <dbReference type="ChEBI" id="CHEBI:29105"/>
        <note>catalytic</note>
    </ligand>
</feature>
<dbReference type="FunFam" id="3.40.140.10:FF:000005">
    <property type="entry name" value="tRNA-specific adenosine deaminase"/>
    <property type="match status" value="1"/>
</dbReference>
<name>A0A366IH50_9FIRM</name>
<dbReference type="EMBL" id="QNRX01000001">
    <property type="protein sequence ID" value="RBP70160.1"/>
    <property type="molecule type" value="Genomic_DNA"/>
</dbReference>
<reference evidence="10 11" key="1">
    <citation type="submission" date="2018-06" db="EMBL/GenBank/DDBJ databases">
        <title>Genomic Encyclopedia of Type Strains, Phase IV (KMG-IV): sequencing the most valuable type-strain genomes for metagenomic binning, comparative biology and taxonomic classification.</title>
        <authorList>
            <person name="Goeker M."/>
        </authorList>
    </citation>
    <scope>NUCLEOTIDE SEQUENCE [LARGE SCALE GENOMIC DNA]</scope>
    <source>
        <strain evidence="10 11">DSM 22112</strain>
    </source>
</reference>
<feature type="active site" description="Proton donor" evidence="8">
    <location>
        <position position="48"/>
    </location>
</feature>
<proteinExistence type="inferred from homology"/>
<organism evidence="10 11">
    <name type="scientific">Alkalibaculum bacchi</name>
    <dbReference type="NCBI Taxonomy" id="645887"/>
    <lineage>
        <taxon>Bacteria</taxon>
        <taxon>Bacillati</taxon>
        <taxon>Bacillota</taxon>
        <taxon>Clostridia</taxon>
        <taxon>Eubacteriales</taxon>
        <taxon>Eubacteriaceae</taxon>
        <taxon>Alkalibaculum</taxon>
    </lineage>
</organism>
<evidence type="ECO:0000259" key="9">
    <source>
        <dbReference type="PROSITE" id="PS51747"/>
    </source>
</evidence>
<dbReference type="InterPro" id="IPR028883">
    <property type="entry name" value="tRNA_aden_deaminase"/>
</dbReference>
<evidence type="ECO:0000313" key="11">
    <source>
        <dbReference type="Proteomes" id="UP000253490"/>
    </source>
</evidence>
<dbReference type="GO" id="GO:0052717">
    <property type="term" value="F:tRNA-specific adenosine-34 deaminase activity"/>
    <property type="evidence" value="ECO:0007669"/>
    <property type="project" value="UniProtKB-UniRule"/>
</dbReference>
<dbReference type="OrthoDB" id="9802676at2"/>
<keyword evidence="5 8" id="KW-0378">Hydrolase</keyword>
<dbReference type="SUPFAM" id="SSF53927">
    <property type="entry name" value="Cytidine deaminase-like"/>
    <property type="match status" value="1"/>
</dbReference>
<dbReference type="InterPro" id="IPR016192">
    <property type="entry name" value="APOBEC/CMP_deaminase_Zn-bd"/>
</dbReference>
<dbReference type="InterPro" id="IPR002125">
    <property type="entry name" value="CMP_dCMP_dom"/>
</dbReference>
<comment type="subunit">
    <text evidence="2 8">Homodimer.</text>
</comment>
<sequence>MEIALDIAKEGMKTGEVPVGAIIVKNNEIISMAHNEVETSTNPIAHAEVLAIQRACEILGNWRLTDCTLYVTLEPCIMCMGAILNSRISKLVYGAGDNKLGAVESQSDFIHNPLFRNIEIYPGILEEECVDLMQEFFQKIRWSGGQL</sequence>
<dbReference type="Pfam" id="PF14437">
    <property type="entry name" value="MafB19-deam"/>
    <property type="match status" value="1"/>
</dbReference>
<evidence type="ECO:0000256" key="1">
    <source>
        <dbReference type="ARBA" id="ARBA00010669"/>
    </source>
</evidence>
<dbReference type="EC" id="3.5.4.33" evidence="8"/>
<dbReference type="HAMAP" id="MF_00972">
    <property type="entry name" value="tRNA_aden_deaminase"/>
    <property type="match status" value="1"/>
</dbReference>
<evidence type="ECO:0000256" key="3">
    <source>
        <dbReference type="ARBA" id="ARBA00022694"/>
    </source>
</evidence>
<dbReference type="CDD" id="cd01285">
    <property type="entry name" value="nucleoside_deaminase"/>
    <property type="match status" value="1"/>
</dbReference>
<dbReference type="InterPro" id="IPR016193">
    <property type="entry name" value="Cytidine_deaminase-like"/>
</dbReference>
<protein>
    <recommendedName>
        <fullName evidence="8">tRNA-specific adenosine deaminase</fullName>
        <ecNumber evidence="8">3.5.4.33</ecNumber>
    </recommendedName>
</protein>
<dbReference type="GO" id="GO:0002100">
    <property type="term" value="P:tRNA wobble adenosine to inosine editing"/>
    <property type="evidence" value="ECO:0007669"/>
    <property type="project" value="UniProtKB-UniRule"/>
</dbReference>
<dbReference type="PANTHER" id="PTHR11079:SF179">
    <property type="entry name" value="TRNA(ADENINE(34)) DEAMINASE, CHLOROPLASTIC"/>
    <property type="match status" value="1"/>
</dbReference>
<dbReference type="AlphaFoldDB" id="A0A366IH50"/>
<evidence type="ECO:0000256" key="6">
    <source>
        <dbReference type="ARBA" id="ARBA00022833"/>
    </source>
</evidence>
<evidence type="ECO:0000256" key="7">
    <source>
        <dbReference type="ARBA" id="ARBA00048045"/>
    </source>
</evidence>
<comment type="caution">
    <text evidence="10">The sequence shown here is derived from an EMBL/GenBank/DDBJ whole genome shotgun (WGS) entry which is preliminary data.</text>
</comment>
<evidence type="ECO:0000256" key="8">
    <source>
        <dbReference type="HAMAP-Rule" id="MF_00972"/>
    </source>
</evidence>
<gene>
    <name evidence="8" type="primary">tadA</name>
    <name evidence="10" type="ORF">DES36_101217</name>
</gene>
<keyword evidence="6 8" id="KW-0862">Zinc</keyword>
<comment type="cofactor">
    <cofactor evidence="8">
        <name>Zn(2+)</name>
        <dbReference type="ChEBI" id="CHEBI:29105"/>
    </cofactor>
    <text evidence="8">Binds 1 zinc ion per subunit.</text>
</comment>
<dbReference type="Proteomes" id="UP000253490">
    <property type="component" value="Unassembled WGS sequence"/>
</dbReference>
<evidence type="ECO:0000256" key="4">
    <source>
        <dbReference type="ARBA" id="ARBA00022723"/>
    </source>
</evidence>
<dbReference type="Gene3D" id="3.40.140.10">
    <property type="entry name" value="Cytidine Deaminase, domain 2"/>
    <property type="match status" value="1"/>
</dbReference>
<evidence type="ECO:0000313" key="10">
    <source>
        <dbReference type="EMBL" id="RBP70160.1"/>
    </source>
</evidence>
<keyword evidence="3 8" id="KW-0819">tRNA processing</keyword>
<comment type="similarity">
    <text evidence="1">Belongs to the cytidine and deoxycytidylate deaminase family. ADAT2 subfamily.</text>
</comment>
<feature type="domain" description="CMP/dCMP-type deaminase" evidence="9">
    <location>
        <begin position="1"/>
        <end position="104"/>
    </location>
</feature>
<evidence type="ECO:0000256" key="2">
    <source>
        <dbReference type="ARBA" id="ARBA00011738"/>
    </source>
</evidence>
<comment type="catalytic activity">
    <reaction evidence="7 8">
        <text>adenosine(34) in tRNA + H2O + H(+) = inosine(34) in tRNA + NH4(+)</text>
        <dbReference type="Rhea" id="RHEA:43168"/>
        <dbReference type="Rhea" id="RHEA-COMP:10373"/>
        <dbReference type="Rhea" id="RHEA-COMP:10374"/>
        <dbReference type="ChEBI" id="CHEBI:15377"/>
        <dbReference type="ChEBI" id="CHEBI:15378"/>
        <dbReference type="ChEBI" id="CHEBI:28938"/>
        <dbReference type="ChEBI" id="CHEBI:74411"/>
        <dbReference type="ChEBI" id="CHEBI:82852"/>
        <dbReference type="EC" id="3.5.4.33"/>
    </reaction>
</comment>
<evidence type="ECO:0000256" key="5">
    <source>
        <dbReference type="ARBA" id="ARBA00022801"/>
    </source>
</evidence>
<accession>A0A366IH50</accession>
<feature type="binding site" evidence="8">
    <location>
        <position position="79"/>
    </location>
    <ligand>
        <name>Zn(2+)</name>
        <dbReference type="ChEBI" id="CHEBI:29105"/>
        <note>catalytic</note>
    </ligand>
</feature>
<dbReference type="PANTHER" id="PTHR11079">
    <property type="entry name" value="CYTOSINE DEAMINASE FAMILY MEMBER"/>
    <property type="match status" value="1"/>
</dbReference>
<dbReference type="InterPro" id="IPR058535">
    <property type="entry name" value="MafB19-deam"/>
</dbReference>
<dbReference type="GO" id="GO:0008270">
    <property type="term" value="F:zinc ion binding"/>
    <property type="evidence" value="ECO:0007669"/>
    <property type="project" value="UniProtKB-UniRule"/>
</dbReference>
<dbReference type="PROSITE" id="PS51747">
    <property type="entry name" value="CYT_DCMP_DEAMINASES_2"/>
    <property type="match status" value="1"/>
</dbReference>
<comment type="function">
    <text evidence="8">Catalyzes the deamination of adenosine to inosine at the wobble position 34 of tRNA(Arg2).</text>
</comment>
<keyword evidence="4 8" id="KW-0479">Metal-binding</keyword>
<keyword evidence="11" id="KW-1185">Reference proteome</keyword>
<dbReference type="PROSITE" id="PS00903">
    <property type="entry name" value="CYT_DCMP_DEAMINASES_1"/>
    <property type="match status" value="1"/>
</dbReference>
<feature type="binding site" evidence="8">
    <location>
        <position position="46"/>
    </location>
    <ligand>
        <name>Zn(2+)</name>
        <dbReference type="ChEBI" id="CHEBI:29105"/>
        <note>catalytic</note>
    </ligand>
</feature>